<feature type="domain" description="Histidine kinase/HSP90-like ATPase" evidence="10">
    <location>
        <begin position="325"/>
        <end position="428"/>
    </location>
</feature>
<evidence type="ECO:0000256" key="4">
    <source>
        <dbReference type="ARBA" id="ARBA00022679"/>
    </source>
</evidence>
<organism evidence="11 12">
    <name type="scientific">Aeromicrobium wangtongii</name>
    <dbReference type="NCBI Taxonomy" id="2969247"/>
    <lineage>
        <taxon>Bacteria</taxon>
        <taxon>Bacillati</taxon>
        <taxon>Actinomycetota</taxon>
        <taxon>Actinomycetes</taxon>
        <taxon>Propionibacteriales</taxon>
        <taxon>Nocardioidaceae</taxon>
        <taxon>Aeromicrobium</taxon>
    </lineage>
</organism>
<feature type="transmembrane region" description="Helical" evidence="9">
    <location>
        <begin position="157"/>
        <end position="178"/>
    </location>
</feature>
<dbReference type="Gene3D" id="3.30.565.10">
    <property type="entry name" value="Histidine kinase-like ATPase, C-terminal domain"/>
    <property type="match status" value="1"/>
</dbReference>
<keyword evidence="9" id="KW-1133">Transmembrane helix</keyword>
<dbReference type="InterPro" id="IPR050482">
    <property type="entry name" value="Sensor_HK_TwoCompSys"/>
</dbReference>
<dbReference type="Pfam" id="PF07730">
    <property type="entry name" value="HisKA_3"/>
    <property type="match status" value="1"/>
</dbReference>
<dbReference type="EMBL" id="CP102173">
    <property type="protein sequence ID" value="UUP14979.1"/>
    <property type="molecule type" value="Genomic_DNA"/>
</dbReference>
<dbReference type="Gene3D" id="1.20.5.1930">
    <property type="match status" value="1"/>
</dbReference>
<feature type="transmembrane region" description="Helical" evidence="9">
    <location>
        <begin position="71"/>
        <end position="87"/>
    </location>
</feature>
<dbReference type="Proteomes" id="UP001316184">
    <property type="component" value="Chromosome"/>
</dbReference>
<evidence type="ECO:0000256" key="1">
    <source>
        <dbReference type="ARBA" id="ARBA00000085"/>
    </source>
</evidence>
<sequence length="428" mass="46242">MLDLDRRWTRPKPTSEQVRRDVLGGVAAAILSVASVEVWHSAYGSTLGWKGIEAYVLFGLAGLLLALRRRFPLTTLLLVSAVFLAIIDRLPELGAIFTIQVIMFAALYSAWAWSRARHQLYATSGAVLVAVFGWLVWEYVTADMPARPREGILPPYAAAIVYSIAINTIYLLGAMAWGHVAWRSARQREEIAEGVAAERRAQDRERDIAVQAERVRIARDLHDVVAHHISGIGVQAAGAARILDNRPDMAKDAIEVIERSSRQAVLQMHQLVGLLRSDHDGEARAPQPGLDELHTLATAVGGRPAAASTTVTFRQVGEPFEVPPTVGLSLFRIAQEAVANIRRHARATSGEVVVRFAPAGDQTPASVEVEVIDDGKGGDLDASPAPSGSGGFGLTGIRERAAMHGGTWEIGPRPEGGFRVRVRIPVAA</sequence>
<dbReference type="SMART" id="SM00387">
    <property type="entry name" value="HATPase_c"/>
    <property type="match status" value="1"/>
</dbReference>
<dbReference type="InterPro" id="IPR011712">
    <property type="entry name" value="Sig_transdc_His_kin_sub3_dim/P"/>
</dbReference>
<evidence type="ECO:0000256" key="3">
    <source>
        <dbReference type="ARBA" id="ARBA00022553"/>
    </source>
</evidence>
<feature type="transmembrane region" description="Helical" evidence="9">
    <location>
        <begin position="47"/>
        <end position="66"/>
    </location>
</feature>
<gene>
    <name evidence="11" type="ORF">NQV15_06620</name>
</gene>
<reference evidence="11 12" key="1">
    <citation type="submission" date="2022-08" db="EMBL/GenBank/DDBJ databases">
        <title>novel species in genus Aeromicrobium.</title>
        <authorList>
            <person name="Ye L."/>
        </authorList>
    </citation>
    <scope>NUCLEOTIDE SEQUENCE [LARGE SCALE GENOMIC DNA]</scope>
    <source>
        <strain evidence="12">zg-Y1379</strain>
    </source>
</reference>
<dbReference type="Pfam" id="PF02518">
    <property type="entry name" value="HATPase_c"/>
    <property type="match status" value="1"/>
</dbReference>
<dbReference type="PANTHER" id="PTHR24421">
    <property type="entry name" value="NITRATE/NITRITE SENSOR PROTEIN NARX-RELATED"/>
    <property type="match status" value="1"/>
</dbReference>
<dbReference type="InterPro" id="IPR036890">
    <property type="entry name" value="HATPase_C_sf"/>
</dbReference>
<feature type="transmembrane region" description="Helical" evidence="9">
    <location>
        <begin position="93"/>
        <end position="113"/>
    </location>
</feature>
<evidence type="ECO:0000256" key="5">
    <source>
        <dbReference type="ARBA" id="ARBA00022741"/>
    </source>
</evidence>
<evidence type="ECO:0000256" key="6">
    <source>
        <dbReference type="ARBA" id="ARBA00022777"/>
    </source>
</evidence>
<keyword evidence="7" id="KW-0067">ATP-binding</keyword>
<keyword evidence="12" id="KW-1185">Reference proteome</keyword>
<keyword evidence="9" id="KW-0472">Membrane</keyword>
<dbReference type="PANTHER" id="PTHR24421:SF10">
    <property type="entry name" value="NITRATE_NITRITE SENSOR PROTEIN NARQ"/>
    <property type="match status" value="1"/>
</dbReference>
<dbReference type="EC" id="2.7.13.3" evidence="2"/>
<evidence type="ECO:0000259" key="10">
    <source>
        <dbReference type="SMART" id="SM00387"/>
    </source>
</evidence>
<dbReference type="GO" id="GO:0016301">
    <property type="term" value="F:kinase activity"/>
    <property type="evidence" value="ECO:0007669"/>
    <property type="project" value="UniProtKB-KW"/>
</dbReference>
<feature type="transmembrane region" description="Helical" evidence="9">
    <location>
        <begin position="21"/>
        <end position="41"/>
    </location>
</feature>
<keyword evidence="4" id="KW-0808">Transferase</keyword>
<dbReference type="CDD" id="cd16917">
    <property type="entry name" value="HATPase_UhpB-NarQ-NarX-like"/>
    <property type="match status" value="1"/>
</dbReference>
<feature type="transmembrane region" description="Helical" evidence="9">
    <location>
        <begin position="120"/>
        <end position="137"/>
    </location>
</feature>
<keyword evidence="3" id="KW-0597">Phosphoprotein</keyword>
<evidence type="ECO:0000256" key="7">
    <source>
        <dbReference type="ARBA" id="ARBA00022840"/>
    </source>
</evidence>
<proteinExistence type="predicted"/>
<keyword evidence="9" id="KW-0812">Transmembrane</keyword>
<name>A0ABY5MCP6_9ACTN</name>
<protein>
    <recommendedName>
        <fullName evidence="2">histidine kinase</fullName>
        <ecNumber evidence="2">2.7.13.3</ecNumber>
    </recommendedName>
</protein>
<keyword evidence="6 11" id="KW-0418">Kinase</keyword>
<keyword evidence="8" id="KW-0902">Two-component regulatory system</keyword>
<evidence type="ECO:0000313" key="12">
    <source>
        <dbReference type="Proteomes" id="UP001316184"/>
    </source>
</evidence>
<comment type="catalytic activity">
    <reaction evidence="1">
        <text>ATP + protein L-histidine = ADP + protein N-phospho-L-histidine.</text>
        <dbReference type="EC" id="2.7.13.3"/>
    </reaction>
</comment>
<evidence type="ECO:0000313" key="11">
    <source>
        <dbReference type="EMBL" id="UUP14979.1"/>
    </source>
</evidence>
<dbReference type="SUPFAM" id="SSF55874">
    <property type="entry name" value="ATPase domain of HSP90 chaperone/DNA topoisomerase II/histidine kinase"/>
    <property type="match status" value="1"/>
</dbReference>
<keyword evidence="5" id="KW-0547">Nucleotide-binding</keyword>
<evidence type="ECO:0000256" key="8">
    <source>
        <dbReference type="ARBA" id="ARBA00023012"/>
    </source>
</evidence>
<dbReference type="InterPro" id="IPR003594">
    <property type="entry name" value="HATPase_dom"/>
</dbReference>
<evidence type="ECO:0000256" key="9">
    <source>
        <dbReference type="SAM" id="Phobius"/>
    </source>
</evidence>
<dbReference type="RefSeq" id="WP_232398997.1">
    <property type="nucleotide sequence ID" value="NZ_CP102173.1"/>
</dbReference>
<evidence type="ECO:0000256" key="2">
    <source>
        <dbReference type="ARBA" id="ARBA00012438"/>
    </source>
</evidence>
<accession>A0ABY5MCP6</accession>